<dbReference type="AlphaFoldDB" id="A0A0F9IQD5"/>
<protein>
    <recommendedName>
        <fullName evidence="2">Endonuclease/exonuclease/phosphatase domain-containing protein</fullName>
    </recommendedName>
</protein>
<feature type="domain" description="Endonuclease/exonuclease/phosphatase" evidence="2">
    <location>
        <begin position="111"/>
        <end position="348"/>
    </location>
</feature>
<evidence type="ECO:0000313" key="3">
    <source>
        <dbReference type="EMBL" id="KKL89372.1"/>
    </source>
</evidence>
<dbReference type="GO" id="GO:0006506">
    <property type="term" value="P:GPI anchor biosynthetic process"/>
    <property type="evidence" value="ECO:0007669"/>
    <property type="project" value="TreeGrafter"/>
</dbReference>
<evidence type="ECO:0000259" key="2">
    <source>
        <dbReference type="Pfam" id="PF03372"/>
    </source>
</evidence>
<comment type="caution">
    <text evidence="3">The sequence shown here is derived from an EMBL/GenBank/DDBJ whole genome shotgun (WGS) entry which is preliminary data.</text>
</comment>
<organism evidence="3">
    <name type="scientific">marine sediment metagenome</name>
    <dbReference type="NCBI Taxonomy" id="412755"/>
    <lineage>
        <taxon>unclassified sequences</taxon>
        <taxon>metagenomes</taxon>
        <taxon>ecological metagenomes</taxon>
    </lineage>
</organism>
<dbReference type="PANTHER" id="PTHR14859:SF1">
    <property type="entry name" value="PGAP2-INTERACTING PROTEIN"/>
    <property type="match status" value="1"/>
</dbReference>
<name>A0A0F9IQD5_9ZZZZ</name>
<proteinExistence type="predicted"/>
<keyword evidence="1" id="KW-0812">Transmembrane</keyword>
<dbReference type="Pfam" id="PF03372">
    <property type="entry name" value="Exo_endo_phos"/>
    <property type="match status" value="1"/>
</dbReference>
<evidence type="ECO:0000256" key="1">
    <source>
        <dbReference type="SAM" id="Phobius"/>
    </source>
</evidence>
<reference evidence="3" key="1">
    <citation type="journal article" date="2015" name="Nature">
        <title>Complex archaea that bridge the gap between prokaryotes and eukaryotes.</title>
        <authorList>
            <person name="Spang A."/>
            <person name="Saw J.H."/>
            <person name="Jorgensen S.L."/>
            <person name="Zaremba-Niedzwiedzka K."/>
            <person name="Martijn J."/>
            <person name="Lind A.E."/>
            <person name="van Eijk R."/>
            <person name="Schleper C."/>
            <person name="Guy L."/>
            <person name="Ettema T.J."/>
        </authorList>
    </citation>
    <scope>NUCLEOTIDE SEQUENCE</scope>
</reference>
<keyword evidence="1" id="KW-0472">Membrane</keyword>
<dbReference type="EMBL" id="LAZR01020304">
    <property type="protein sequence ID" value="KKL89372.1"/>
    <property type="molecule type" value="Genomic_DNA"/>
</dbReference>
<dbReference type="GO" id="GO:0016020">
    <property type="term" value="C:membrane"/>
    <property type="evidence" value="ECO:0007669"/>
    <property type="project" value="GOC"/>
</dbReference>
<dbReference type="InterPro" id="IPR036691">
    <property type="entry name" value="Endo/exonu/phosph_ase_sf"/>
</dbReference>
<dbReference type="SUPFAM" id="SSF56219">
    <property type="entry name" value="DNase I-like"/>
    <property type="match status" value="1"/>
</dbReference>
<dbReference type="InterPro" id="IPR005135">
    <property type="entry name" value="Endo/exonuclease/phosphatase"/>
</dbReference>
<feature type="transmembrane region" description="Helical" evidence="1">
    <location>
        <begin position="83"/>
        <end position="100"/>
    </location>
</feature>
<gene>
    <name evidence="3" type="ORF">LCGC14_1915370</name>
</gene>
<dbReference type="PANTHER" id="PTHR14859">
    <property type="entry name" value="CALCOFLUOR WHITE HYPERSENSITIVE PROTEIN PRECURSOR"/>
    <property type="match status" value="1"/>
</dbReference>
<dbReference type="Gene3D" id="3.60.10.10">
    <property type="entry name" value="Endonuclease/exonuclease/phosphatase"/>
    <property type="match status" value="1"/>
</dbReference>
<dbReference type="GO" id="GO:0003824">
    <property type="term" value="F:catalytic activity"/>
    <property type="evidence" value="ECO:0007669"/>
    <property type="project" value="InterPro"/>
</dbReference>
<keyword evidence="1" id="KW-1133">Transmembrane helix</keyword>
<accession>A0A0F9IQD5</accession>
<dbReference type="InterPro" id="IPR051916">
    <property type="entry name" value="GPI-anchor_lipid_remodeler"/>
</dbReference>
<sequence>MRVTRMDDLKLPKMRMIEQRLNVLPPVNVPEEIDREWNRLINSLVLSPGLKVAVAVGSRGIADLCTVVRSIIQKLKEAKMKKFIIILMAGLAVLALMGNSEASSKDTFSVMTFNIRVGVGMVKPGTPPNKLKKSPKILDSIAKAIKFVDPDVLGLQEVQGKKQAKKLAKALNMNYVYKRHGSNKYTSWWGVAILSKYNIIESKNYTVYSGGYMPWRARTLIESTIDIKGKKIAFFNAHFRHQGNALKKQPKYIMKKISKSKNPLILLGDLNMLSDDPRFKPIKGKLKDSCEAVKNKNSDFIKANGTYLSPNDPKYANRRIDYIFYDPKFFRVIDVGLLNKKYWNTSDHIGYFSRIELM</sequence>